<feature type="domain" description="SEP" evidence="3">
    <location>
        <begin position="86"/>
        <end position="151"/>
    </location>
</feature>
<feature type="domain" description="UBX" evidence="2">
    <location>
        <begin position="204"/>
        <end position="281"/>
    </location>
</feature>
<dbReference type="SMART" id="SM00166">
    <property type="entry name" value="UBX"/>
    <property type="match status" value="1"/>
</dbReference>
<dbReference type="InterPro" id="IPR036241">
    <property type="entry name" value="NSFL1C_SEP_dom_sf"/>
</dbReference>
<dbReference type="SUPFAM" id="SSF102848">
    <property type="entry name" value="NSFL1 (p97 ATPase) cofactor p47, SEP domain"/>
    <property type="match status" value="1"/>
</dbReference>
<feature type="compositionally biased region" description="Basic and acidic residues" evidence="1">
    <location>
        <begin position="1"/>
        <end position="32"/>
    </location>
</feature>
<keyword evidence="5" id="KW-1185">Reference proteome</keyword>
<dbReference type="GO" id="GO:0031468">
    <property type="term" value="P:nuclear membrane reassembly"/>
    <property type="evidence" value="ECO:0007669"/>
    <property type="project" value="TreeGrafter"/>
</dbReference>
<evidence type="ECO:0000313" key="4">
    <source>
        <dbReference type="EMBL" id="CAB3409956.1"/>
    </source>
</evidence>
<reference evidence="4 5" key="1">
    <citation type="submission" date="2020-04" db="EMBL/GenBank/DDBJ databases">
        <authorList>
            <person name="Laetsch R D."/>
            <person name="Stevens L."/>
            <person name="Kumar S."/>
            <person name="Blaxter L. M."/>
        </authorList>
    </citation>
    <scope>NUCLEOTIDE SEQUENCE [LARGE SCALE GENOMIC DNA]</scope>
</reference>
<dbReference type="AlphaFoldDB" id="A0A8S1F1Z6"/>
<dbReference type="InterPro" id="IPR012989">
    <property type="entry name" value="SEP_domain"/>
</dbReference>
<dbReference type="GO" id="GO:0005634">
    <property type="term" value="C:nucleus"/>
    <property type="evidence" value="ECO:0007669"/>
    <property type="project" value="TreeGrafter"/>
</dbReference>
<dbReference type="OrthoDB" id="274641at2759"/>
<dbReference type="Pfam" id="PF00789">
    <property type="entry name" value="UBX"/>
    <property type="match status" value="1"/>
</dbReference>
<dbReference type="PROSITE" id="PS50033">
    <property type="entry name" value="UBX"/>
    <property type="match status" value="1"/>
</dbReference>
<dbReference type="GO" id="GO:0061025">
    <property type="term" value="P:membrane fusion"/>
    <property type="evidence" value="ECO:0007669"/>
    <property type="project" value="TreeGrafter"/>
</dbReference>
<dbReference type="SUPFAM" id="SSF54236">
    <property type="entry name" value="Ubiquitin-like"/>
    <property type="match status" value="1"/>
</dbReference>
<proteinExistence type="predicted"/>
<dbReference type="GO" id="GO:0000045">
    <property type="term" value="P:autophagosome assembly"/>
    <property type="evidence" value="ECO:0007669"/>
    <property type="project" value="TreeGrafter"/>
</dbReference>
<dbReference type="PANTHER" id="PTHR23333:SF20">
    <property type="entry name" value="NSFL1 COFACTOR P47"/>
    <property type="match status" value="1"/>
</dbReference>
<evidence type="ECO:0000256" key="1">
    <source>
        <dbReference type="SAM" id="MobiDB-lite"/>
    </source>
</evidence>
<evidence type="ECO:0000259" key="3">
    <source>
        <dbReference type="PROSITE" id="PS51399"/>
    </source>
</evidence>
<dbReference type="InterPro" id="IPR001012">
    <property type="entry name" value="UBX_dom"/>
</dbReference>
<comment type="caution">
    <text evidence="4">The sequence shown here is derived from an EMBL/GenBank/DDBJ whole genome shotgun (WGS) entry which is preliminary data.</text>
</comment>
<evidence type="ECO:0008006" key="6">
    <source>
        <dbReference type="Google" id="ProtNLM"/>
    </source>
</evidence>
<gene>
    <name evidence="4" type="ORF">CBOVIS_LOCUS11541</name>
</gene>
<organism evidence="4 5">
    <name type="scientific">Caenorhabditis bovis</name>
    <dbReference type="NCBI Taxonomy" id="2654633"/>
    <lineage>
        <taxon>Eukaryota</taxon>
        <taxon>Metazoa</taxon>
        <taxon>Ecdysozoa</taxon>
        <taxon>Nematoda</taxon>
        <taxon>Chromadorea</taxon>
        <taxon>Rhabditida</taxon>
        <taxon>Rhabditina</taxon>
        <taxon>Rhabditomorpha</taxon>
        <taxon>Rhabditoidea</taxon>
        <taxon>Rhabditidae</taxon>
        <taxon>Peloderinae</taxon>
        <taxon>Caenorhabditis</taxon>
    </lineage>
</organism>
<dbReference type="Gene3D" id="3.30.420.210">
    <property type="entry name" value="SEP domain"/>
    <property type="match status" value="1"/>
</dbReference>
<dbReference type="InterPro" id="IPR029071">
    <property type="entry name" value="Ubiquitin-like_domsf"/>
</dbReference>
<protein>
    <recommendedName>
        <fullName evidence="6">NSFL1 cofactor p47</fullName>
    </recommendedName>
</protein>
<dbReference type="PANTHER" id="PTHR23333">
    <property type="entry name" value="UBX DOMAIN CONTAINING PROTEIN"/>
    <property type="match status" value="1"/>
</dbReference>
<dbReference type="PROSITE" id="PS51399">
    <property type="entry name" value="SEP"/>
    <property type="match status" value="1"/>
</dbReference>
<dbReference type="GO" id="GO:0005829">
    <property type="term" value="C:cytosol"/>
    <property type="evidence" value="ECO:0007669"/>
    <property type="project" value="TreeGrafter"/>
</dbReference>
<dbReference type="SMART" id="SM00553">
    <property type="entry name" value="SEP"/>
    <property type="match status" value="1"/>
</dbReference>
<dbReference type="Gene3D" id="3.10.20.90">
    <property type="entry name" value="Phosphatidylinositol 3-kinase Catalytic Subunit, Chain A, domain 1"/>
    <property type="match status" value="1"/>
</dbReference>
<dbReference type="GO" id="GO:0043161">
    <property type="term" value="P:proteasome-mediated ubiquitin-dependent protein catabolic process"/>
    <property type="evidence" value="ECO:0007669"/>
    <property type="project" value="TreeGrafter"/>
</dbReference>
<feature type="region of interest" description="Disordered" evidence="1">
    <location>
        <begin position="1"/>
        <end position="48"/>
    </location>
</feature>
<evidence type="ECO:0000259" key="2">
    <source>
        <dbReference type="PROSITE" id="PS50033"/>
    </source>
</evidence>
<dbReference type="Pfam" id="PF08059">
    <property type="entry name" value="SEP"/>
    <property type="match status" value="1"/>
</dbReference>
<name>A0A8S1F1Z6_9PELO</name>
<dbReference type="GO" id="GO:0007030">
    <property type="term" value="P:Golgi organization"/>
    <property type="evidence" value="ECO:0007669"/>
    <property type="project" value="TreeGrafter"/>
</dbReference>
<dbReference type="CDD" id="cd01770">
    <property type="entry name" value="UBX_UBXN2"/>
    <property type="match status" value="1"/>
</dbReference>
<evidence type="ECO:0000313" key="5">
    <source>
        <dbReference type="Proteomes" id="UP000494206"/>
    </source>
</evidence>
<feature type="region of interest" description="Disordered" evidence="1">
    <location>
        <begin position="66"/>
        <end position="87"/>
    </location>
</feature>
<sequence length="283" mass="31203">MSRNIRTFDDLNGESDHEGNGSDGESNNRRGQDFYVGSGQQVVGPNRNEEDIFRRIMETARSRGDIISQGQPGEAVPAPSASNESRPTAKLVIWKNGYTIDNGPLRNFDSPENAAVLNQILNGHIPPEMIRAYGSKAIDVAVEKKTIDYEQPKFSVFQGQGVRLGNVVPDIVGESSSGPVVPPASQDEQAKDLEKAKIELNLDNSQPTTNVQIRLPNNQRLVATFNHTHTLCAIRSFICTARPDLEYRPFQLMSAYPPKVFDDESISIKDADLLNSVVVVKQI</sequence>
<dbReference type="Proteomes" id="UP000494206">
    <property type="component" value="Unassembled WGS sequence"/>
</dbReference>
<dbReference type="GO" id="GO:0043130">
    <property type="term" value="F:ubiquitin binding"/>
    <property type="evidence" value="ECO:0007669"/>
    <property type="project" value="TreeGrafter"/>
</dbReference>
<dbReference type="EMBL" id="CADEPM010000009">
    <property type="protein sequence ID" value="CAB3409956.1"/>
    <property type="molecule type" value="Genomic_DNA"/>
</dbReference>
<accession>A0A8S1F1Z6</accession>